<dbReference type="AGR" id="MGI:1889024"/>
<dbReference type="AlphaFoldDB" id="A0A338P6B8"/>
<accession>A0A338P6B8</accession>
<evidence type="ECO:0000313" key="2">
    <source>
        <dbReference type="MGI" id="MGI:1889024"/>
    </source>
</evidence>
<name>A0A338P6B8_MOUSE</name>
<dbReference type="ExpressionAtlas" id="A0A338P6B8">
    <property type="expression patterns" value="baseline and differential"/>
</dbReference>
<dbReference type="PROSITE" id="PS51257">
    <property type="entry name" value="PROKAR_LIPOPROTEIN"/>
    <property type="match status" value="1"/>
</dbReference>
<dbReference type="VEuPathDB" id="HostDB:ENSMUSG00000022667"/>
<gene>
    <name evidence="1 2" type="primary">Cd200r1</name>
</gene>
<keyword evidence="3" id="KW-1185">Reference proteome</keyword>
<protein>
    <submittedName>
        <fullName evidence="1">CD200 receptor 1</fullName>
    </submittedName>
</protein>
<evidence type="ECO:0000313" key="1">
    <source>
        <dbReference type="Ensembl" id="ENSMUSP00000155927.2"/>
    </source>
</evidence>
<dbReference type="MGI" id="MGI:1889024">
    <property type="gene designation" value="Cd200r1"/>
</dbReference>
<reference evidence="1" key="3">
    <citation type="submission" date="2025-08" db="UniProtKB">
        <authorList>
            <consortium name="Ensembl"/>
        </authorList>
    </citation>
    <scope>IDENTIFICATION</scope>
    <source>
        <strain evidence="1">C57BL/6J</strain>
    </source>
</reference>
<dbReference type="GeneTree" id="ENSGT00390000014496"/>
<evidence type="ECO:0000313" key="3">
    <source>
        <dbReference type="Proteomes" id="UP000000589"/>
    </source>
</evidence>
<proteinExistence type="predicted"/>
<organism evidence="1 3">
    <name type="scientific">Mus musculus</name>
    <name type="common">Mouse</name>
    <dbReference type="NCBI Taxonomy" id="10090"/>
    <lineage>
        <taxon>Eukaryota</taxon>
        <taxon>Metazoa</taxon>
        <taxon>Chordata</taxon>
        <taxon>Craniata</taxon>
        <taxon>Vertebrata</taxon>
        <taxon>Euteleostomi</taxon>
        <taxon>Mammalia</taxon>
        <taxon>Eutheria</taxon>
        <taxon>Euarchontoglires</taxon>
        <taxon>Glires</taxon>
        <taxon>Rodentia</taxon>
        <taxon>Myomorpha</taxon>
        <taxon>Muroidea</taxon>
        <taxon>Muridae</taxon>
        <taxon>Murinae</taxon>
        <taxon>Mus</taxon>
        <taxon>Mus</taxon>
    </lineage>
</organism>
<reference evidence="1 3" key="1">
    <citation type="journal article" date="2009" name="PLoS Biol.">
        <title>Lineage-specific biology revealed by a finished genome assembly of the mouse.</title>
        <authorList>
            <consortium name="Mouse Genome Sequencing Consortium"/>
            <person name="Church D.M."/>
            <person name="Goodstadt L."/>
            <person name="Hillier L.W."/>
            <person name="Zody M.C."/>
            <person name="Goldstein S."/>
            <person name="She X."/>
            <person name="Bult C.J."/>
            <person name="Agarwala R."/>
            <person name="Cherry J.L."/>
            <person name="DiCuccio M."/>
            <person name="Hlavina W."/>
            <person name="Kapustin Y."/>
            <person name="Meric P."/>
            <person name="Maglott D."/>
            <person name="Birtle Z."/>
            <person name="Marques A.C."/>
            <person name="Graves T."/>
            <person name="Zhou S."/>
            <person name="Teague B."/>
            <person name="Potamousis K."/>
            <person name="Churas C."/>
            <person name="Place M."/>
            <person name="Herschleb J."/>
            <person name="Runnheim R."/>
            <person name="Forrest D."/>
            <person name="Amos-Landgraf J."/>
            <person name="Schwartz D.C."/>
            <person name="Cheng Z."/>
            <person name="Lindblad-Toh K."/>
            <person name="Eichler E.E."/>
            <person name="Ponting C.P."/>
        </authorList>
    </citation>
    <scope>NUCLEOTIDE SEQUENCE [LARGE SCALE GENOMIC DNA]</scope>
    <source>
        <strain evidence="1 3">C57BL/6J</strain>
    </source>
</reference>
<dbReference type="Bgee" id="ENSMUSG00000022667">
    <property type="expression patterns" value="Expressed in granulocyte and 77 other cell types or tissues"/>
</dbReference>
<reference evidence="1 3" key="2">
    <citation type="journal article" date="2011" name="PLoS Biol.">
        <title>Modernizing reference genome assemblies.</title>
        <authorList>
            <person name="Church D.M."/>
            <person name="Schneider V.A."/>
            <person name="Graves T."/>
            <person name="Auger K."/>
            <person name="Cunningham F."/>
            <person name="Bouk N."/>
            <person name="Chen H.C."/>
            <person name="Agarwala R."/>
            <person name="McLaren W.M."/>
            <person name="Ritchie G.R."/>
            <person name="Albracht D."/>
            <person name="Kremitzki M."/>
            <person name="Rock S."/>
            <person name="Kotkiewicz H."/>
            <person name="Kremitzki C."/>
            <person name="Wollam A."/>
            <person name="Trani L."/>
            <person name="Fulton L."/>
            <person name="Fulton R."/>
            <person name="Matthews L."/>
            <person name="Whitehead S."/>
            <person name="Chow W."/>
            <person name="Torrance J."/>
            <person name="Dunn M."/>
            <person name="Harden G."/>
            <person name="Threadgold G."/>
            <person name="Wood J."/>
            <person name="Collins J."/>
            <person name="Heath P."/>
            <person name="Griffiths G."/>
            <person name="Pelan S."/>
            <person name="Grafham D."/>
            <person name="Eichler E.E."/>
            <person name="Weinstock G."/>
            <person name="Mardis E.R."/>
            <person name="Wilson R.K."/>
            <person name="Howe K."/>
            <person name="Flicek P."/>
            <person name="Hubbard T."/>
        </authorList>
    </citation>
    <scope>NUCLEOTIDE SEQUENCE [LARGE SCALE GENOMIC DNA]</scope>
    <source>
        <strain evidence="1 3">C57BL/6J</strain>
    </source>
</reference>
<dbReference type="SMR" id="A0A338P6B8"/>
<sequence length="40" mass="4434">MFCFWRTSALAVLLIWGVFVAGFSCVALTVLELTLEIELA</sequence>
<reference evidence="1" key="4">
    <citation type="submission" date="2025-09" db="UniProtKB">
        <authorList>
            <consortium name="Ensembl"/>
        </authorList>
    </citation>
    <scope>IDENTIFICATION</scope>
    <source>
        <strain evidence="1">C57BL/6J</strain>
    </source>
</reference>
<dbReference type="Ensembl" id="ENSMUST00000231633.2">
    <property type="protein sequence ID" value="ENSMUSP00000155927.2"/>
    <property type="gene ID" value="ENSMUSG00000022667.19"/>
</dbReference>
<dbReference type="Proteomes" id="UP000000589">
    <property type="component" value="Chromosome 16"/>
</dbReference>